<dbReference type="GO" id="GO:0045046">
    <property type="term" value="P:protein import into peroxisome membrane"/>
    <property type="evidence" value="ECO:0007669"/>
    <property type="project" value="TreeGrafter"/>
</dbReference>
<accession>A0AAD2FTD8</accession>
<dbReference type="Proteomes" id="UP001295423">
    <property type="component" value="Unassembled WGS sequence"/>
</dbReference>
<protein>
    <submittedName>
        <fullName evidence="2">Uncharacterized protein</fullName>
    </submittedName>
</protein>
<feature type="compositionally biased region" description="Basic residues" evidence="1">
    <location>
        <begin position="1"/>
        <end position="15"/>
    </location>
</feature>
<dbReference type="PANTHER" id="PTHR28080">
    <property type="entry name" value="PEROXISOMAL BIOGENESIS FACTOR 3"/>
    <property type="match status" value="1"/>
</dbReference>
<evidence type="ECO:0000256" key="1">
    <source>
        <dbReference type="SAM" id="MobiDB-lite"/>
    </source>
</evidence>
<dbReference type="InterPro" id="IPR006966">
    <property type="entry name" value="Peroxin-3"/>
</dbReference>
<organism evidence="2 3">
    <name type="scientific">Cylindrotheca closterium</name>
    <dbReference type="NCBI Taxonomy" id="2856"/>
    <lineage>
        <taxon>Eukaryota</taxon>
        <taxon>Sar</taxon>
        <taxon>Stramenopiles</taxon>
        <taxon>Ochrophyta</taxon>
        <taxon>Bacillariophyta</taxon>
        <taxon>Bacillariophyceae</taxon>
        <taxon>Bacillariophycidae</taxon>
        <taxon>Bacillariales</taxon>
        <taxon>Bacillariaceae</taxon>
        <taxon>Cylindrotheca</taxon>
    </lineage>
</organism>
<dbReference type="GO" id="GO:0005778">
    <property type="term" value="C:peroxisomal membrane"/>
    <property type="evidence" value="ECO:0007669"/>
    <property type="project" value="InterPro"/>
</dbReference>
<feature type="region of interest" description="Disordered" evidence="1">
    <location>
        <begin position="1"/>
        <end position="20"/>
    </location>
</feature>
<feature type="compositionally biased region" description="Low complexity" evidence="1">
    <location>
        <begin position="75"/>
        <end position="92"/>
    </location>
</feature>
<name>A0AAD2FTD8_9STRA</name>
<evidence type="ECO:0000313" key="3">
    <source>
        <dbReference type="Proteomes" id="UP001295423"/>
    </source>
</evidence>
<sequence length="364" mass="42425">MPAHAHNNRRRRQRRSMGTTLVTTAVVGYGAYRLAEWLWSSDEDDNHHDDPEEEGIFSALGSWMSSTMMRNSWGQQQQQQRYSPSSPQQQPRLDPRTQWKLRRQRVFKCREESIKACQTCWPALTENIEEMTNTSAAMRKLRDLRASKDGHSDDLWKEIYVETLTRFLSCVYAHGLWFSMSTVQIHYVGGRMFRQVPPLEDDEKSMLTESHQYMLQHGLNRLVPMIRKTILPFIDEWKATTTISKIELHQLIRKVQSTIDATFSTQNNNKYARNWIRFVLPDDSVDEVWDICQSPVWDDAHSHLLNDTIDILLSSPEENGEEEIAVAKHMAPLKKSCPKLSLPENYQRWIAMPAMLELGDVSFQ</sequence>
<reference evidence="2" key="1">
    <citation type="submission" date="2023-08" db="EMBL/GenBank/DDBJ databases">
        <authorList>
            <person name="Audoor S."/>
            <person name="Bilcke G."/>
        </authorList>
    </citation>
    <scope>NUCLEOTIDE SEQUENCE</scope>
</reference>
<dbReference type="GO" id="GO:0030674">
    <property type="term" value="F:protein-macromolecule adaptor activity"/>
    <property type="evidence" value="ECO:0007669"/>
    <property type="project" value="TreeGrafter"/>
</dbReference>
<keyword evidence="3" id="KW-1185">Reference proteome</keyword>
<dbReference type="EMBL" id="CAKOGP040001781">
    <property type="protein sequence ID" value="CAJ1951272.1"/>
    <property type="molecule type" value="Genomic_DNA"/>
</dbReference>
<proteinExistence type="predicted"/>
<dbReference type="PANTHER" id="PTHR28080:SF1">
    <property type="entry name" value="PEROXISOMAL BIOGENESIS FACTOR 3"/>
    <property type="match status" value="1"/>
</dbReference>
<evidence type="ECO:0000313" key="2">
    <source>
        <dbReference type="EMBL" id="CAJ1951272.1"/>
    </source>
</evidence>
<comment type="caution">
    <text evidence="2">The sequence shown here is derived from an EMBL/GenBank/DDBJ whole genome shotgun (WGS) entry which is preliminary data.</text>
</comment>
<dbReference type="AlphaFoldDB" id="A0AAD2FTD8"/>
<feature type="region of interest" description="Disordered" evidence="1">
    <location>
        <begin position="70"/>
        <end position="97"/>
    </location>
</feature>
<gene>
    <name evidence="2" type="ORF">CYCCA115_LOCUS12991</name>
</gene>